<dbReference type="EMBL" id="SPLM01000073">
    <property type="protein sequence ID" value="TMW62606.1"/>
    <property type="molecule type" value="Genomic_DNA"/>
</dbReference>
<keyword evidence="4" id="KW-1185">Reference proteome</keyword>
<feature type="repeat" description="ANK" evidence="1">
    <location>
        <begin position="61"/>
        <end position="83"/>
    </location>
</feature>
<dbReference type="OrthoDB" id="204260at2759"/>
<dbReference type="PANTHER" id="PTHR24183:SF1">
    <property type="entry name" value="FIBRONECTIN TYPE 3 AND ANKYRIN REPEAT DOMAINS PROTEIN 1"/>
    <property type="match status" value="1"/>
</dbReference>
<reference evidence="3" key="1">
    <citation type="submission" date="2019-03" db="EMBL/GenBank/DDBJ databases">
        <title>Long read genome sequence of the mycoparasitic Pythium oligandrum ATCC 38472 isolated from sugarbeet rhizosphere.</title>
        <authorList>
            <person name="Gaulin E."/>
        </authorList>
    </citation>
    <scope>NUCLEOTIDE SEQUENCE</scope>
    <source>
        <strain evidence="3">ATCC 38472_TT</strain>
    </source>
</reference>
<feature type="region of interest" description="Disordered" evidence="2">
    <location>
        <begin position="215"/>
        <end position="234"/>
    </location>
</feature>
<dbReference type="GO" id="GO:0005634">
    <property type="term" value="C:nucleus"/>
    <property type="evidence" value="ECO:0007669"/>
    <property type="project" value="TreeGrafter"/>
</dbReference>
<dbReference type="PROSITE" id="PS50297">
    <property type="entry name" value="ANK_REP_REGION"/>
    <property type="match status" value="2"/>
</dbReference>
<dbReference type="PRINTS" id="PR01415">
    <property type="entry name" value="ANKYRIN"/>
</dbReference>
<evidence type="ECO:0000256" key="2">
    <source>
        <dbReference type="SAM" id="MobiDB-lite"/>
    </source>
</evidence>
<evidence type="ECO:0000256" key="1">
    <source>
        <dbReference type="PROSITE-ProRule" id="PRU00023"/>
    </source>
</evidence>
<evidence type="ECO:0000313" key="4">
    <source>
        <dbReference type="Proteomes" id="UP000794436"/>
    </source>
</evidence>
<comment type="caution">
    <text evidence="3">The sequence shown here is derived from an EMBL/GenBank/DDBJ whole genome shotgun (WGS) entry which is preliminary data.</text>
</comment>
<feature type="repeat" description="ANK" evidence="1">
    <location>
        <begin position="96"/>
        <end position="128"/>
    </location>
</feature>
<proteinExistence type="predicted"/>
<dbReference type="Pfam" id="PF12796">
    <property type="entry name" value="Ank_2"/>
    <property type="match status" value="1"/>
</dbReference>
<organism evidence="3 4">
    <name type="scientific">Pythium oligandrum</name>
    <name type="common">Mycoparasitic fungus</name>
    <dbReference type="NCBI Taxonomy" id="41045"/>
    <lineage>
        <taxon>Eukaryota</taxon>
        <taxon>Sar</taxon>
        <taxon>Stramenopiles</taxon>
        <taxon>Oomycota</taxon>
        <taxon>Peronosporomycetes</taxon>
        <taxon>Pythiales</taxon>
        <taxon>Pythiaceae</taxon>
        <taxon>Pythium</taxon>
    </lineage>
</organism>
<protein>
    <submittedName>
        <fullName evidence="3">Uncharacterized protein</fullName>
    </submittedName>
</protein>
<evidence type="ECO:0000313" key="3">
    <source>
        <dbReference type="EMBL" id="TMW62606.1"/>
    </source>
</evidence>
<dbReference type="SMART" id="SM00248">
    <property type="entry name" value="ANK"/>
    <property type="match status" value="2"/>
</dbReference>
<gene>
    <name evidence="3" type="ORF">Poli38472_005224</name>
</gene>
<dbReference type="Proteomes" id="UP000794436">
    <property type="component" value="Unassembled WGS sequence"/>
</dbReference>
<dbReference type="PROSITE" id="PS50088">
    <property type="entry name" value="ANK_REPEAT"/>
    <property type="match status" value="2"/>
</dbReference>
<dbReference type="SUPFAM" id="SSF48403">
    <property type="entry name" value="Ankyrin repeat"/>
    <property type="match status" value="1"/>
</dbReference>
<keyword evidence="1" id="KW-0040">ANK repeat</keyword>
<dbReference type="InterPro" id="IPR036770">
    <property type="entry name" value="Ankyrin_rpt-contain_sf"/>
</dbReference>
<name>A0A8K1CGY3_PYTOL</name>
<accession>A0A8K1CGY3</accession>
<dbReference type="AlphaFoldDB" id="A0A8K1CGY3"/>
<sequence length="234" mass="26506">MTDVPSYAALLDDLVSMQYAEREECLEETALDLVLDGDTEAFRQWLKVTPALAINARSAKTGRSFLHWASAEGHKEIVKILLDETEANMMLRTMLGGCTALHLAVTNNHRSIVFQLLSHGADVLARDKFGCAPMHYVRSVNVAKLLTQYGGRVLDYNAKRRNALQSVLLQAELDRETDCIEIDPAVTKELQKYLQTQADLEYKAKLTQIRELKQRTKAQQKAEDKRRKKTLKDC</sequence>
<dbReference type="PANTHER" id="PTHR24183">
    <property type="entry name" value="FIBRONECTIN TYPE 3 AND ANKYRIN REPEAT DOMAINS PROTEIN 1"/>
    <property type="match status" value="1"/>
</dbReference>
<dbReference type="InterPro" id="IPR002110">
    <property type="entry name" value="Ankyrin_rpt"/>
</dbReference>
<dbReference type="Gene3D" id="1.25.40.20">
    <property type="entry name" value="Ankyrin repeat-containing domain"/>
    <property type="match status" value="1"/>
</dbReference>